<feature type="domain" description="FAD dependent oxidoreductase" evidence="6">
    <location>
        <begin position="14"/>
        <end position="344"/>
    </location>
</feature>
<dbReference type="PANTHER" id="PTHR13847">
    <property type="entry name" value="SARCOSINE DEHYDROGENASE-RELATED"/>
    <property type="match status" value="1"/>
</dbReference>
<organism evidence="7 8">
    <name type="scientific">Baekduia soli</name>
    <dbReference type="NCBI Taxonomy" id="496014"/>
    <lineage>
        <taxon>Bacteria</taxon>
        <taxon>Bacillati</taxon>
        <taxon>Actinomycetota</taxon>
        <taxon>Thermoleophilia</taxon>
        <taxon>Solirubrobacterales</taxon>
        <taxon>Baekduiaceae</taxon>
        <taxon>Baekduia</taxon>
    </lineage>
</organism>
<dbReference type="InterPro" id="IPR006076">
    <property type="entry name" value="FAD-dep_OxRdtase"/>
</dbReference>
<protein>
    <recommendedName>
        <fullName evidence="5">glycine oxidase</fullName>
        <ecNumber evidence="5">1.4.3.19</ecNumber>
    </recommendedName>
</protein>
<dbReference type="Gene3D" id="3.50.50.60">
    <property type="entry name" value="FAD/NAD(P)-binding domain"/>
    <property type="match status" value="1"/>
</dbReference>
<evidence type="ECO:0000256" key="2">
    <source>
        <dbReference type="ARBA" id="ARBA00022977"/>
    </source>
</evidence>
<dbReference type="PANTHER" id="PTHR13847:SF289">
    <property type="entry name" value="GLYCINE OXIDASE"/>
    <property type="match status" value="1"/>
</dbReference>
<evidence type="ECO:0000256" key="4">
    <source>
        <dbReference type="ARBA" id="ARBA00049872"/>
    </source>
</evidence>
<dbReference type="GO" id="GO:0050660">
    <property type="term" value="F:flavin adenine dinucleotide binding"/>
    <property type="evidence" value="ECO:0007669"/>
    <property type="project" value="InterPro"/>
</dbReference>
<dbReference type="GO" id="GO:0005737">
    <property type="term" value="C:cytoplasm"/>
    <property type="evidence" value="ECO:0007669"/>
    <property type="project" value="TreeGrafter"/>
</dbReference>
<dbReference type="EMBL" id="CP042430">
    <property type="protein sequence ID" value="QEC50649.1"/>
    <property type="molecule type" value="Genomic_DNA"/>
</dbReference>
<dbReference type="GO" id="GO:0009228">
    <property type="term" value="P:thiamine biosynthetic process"/>
    <property type="evidence" value="ECO:0007669"/>
    <property type="project" value="UniProtKB-KW"/>
</dbReference>
<evidence type="ECO:0000256" key="5">
    <source>
        <dbReference type="ARBA" id="ARBA00050018"/>
    </source>
</evidence>
<reference evidence="7 8" key="1">
    <citation type="journal article" date="2018" name="J. Microbiol.">
        <title>Baekduia soli gen. nov., sp. nov., a novel bacterium isolated from the soil of Baekdu Mountain and proposal of a novel family name, Baekduiaceae fam. nov.</title>
        <authorList>
            <person name="An D.S."/>
            <person name="Siddiqi M.Z."/>
            <person name="Kim K.H."/>
            <person name="Yu H.S."/>
            <person name="Im W.T."/>
        </authorList>
    </citation>
    <scope>NUCLEOTIDE SEQUENCE [LARGE SCALE GENOMIC DNA]</scope>
    <source>
        <strain evidence="7 8">BR7-21</strain>
    </source>
</reference>
<evidence type="ECO:0000259" key="6">
    <source>
        <dbReference type="Pfam" id="PF01266"/>
    </source>
</evidence>
<dbReference type="Proteomes" id="UP000321805">
    <property type="component" value="Chromosome"/>
</dbReference>
<accession>A0A5B8UBQ7</accession>
<comment type="pathway">
    <text evidence="1">Cofactor biosynthesis; thiamine diphosphate biosynthesis.</text>
</comment>
<gene>
    <name evidence="7" type="primary">thiO</name>
    <name evidence="7" type="ORF">FSW04_04680</name>
</gene>
<dbReference type="GO" id="GO:0043799">
    <property type="term" value="F:glycine oxidase activity"/>
    <property type="evidence" value="ECO:0007669"/>
    <property type="project" value="UniProtKB-EC"/>
</dbReference>
<dbReference type="GO" id="GO:0009229">
    <property type="term" value="P:thiamine diphosphate biosynthetic process"/>
    <property type="evidence" value="ECO:0007669"/>
    <property type="project" value="UniProtKB-UniPathway"/>
</dbReference>
<evidence type="ECO:0000256" key="3">
    <source>
        <dbReference type="ARBA" id="ARBA00023002"/>
    </source>
</evidence>
<keyword evidence="3 7" id="KW-0560">Oxidoreductase</keyword>
<evidence type="ECO:0000313" key="7">
    <source>
        <dbReference type="EMBL" id="QEC50649.1"/>
    </source>
</evidence>
<dbReference type="NCBIfam" id="TIGR02352">
    <property type="entry name" value="thiamin_ThiO"/>
    <property type="match status" value="1"/>
</dbReference>
<dbReference type="Pfam" id="PF01266">
    <property type="entry name" value="DAO"/>
    <property type="match status" value="1"/>
</dbReference>
<dbReference type="SUPFAM" id="SSF54373">
    <property type="entry name" value="FAD-linked reductases, C-terminal domain"/>
    <property type="match status" value="1"/>
</dbReference>
<dbReference type="InterPro" id="IPR036188">
    <property type="entry name" value="FAD/NAD-bd_sf"/>
</dbReference>
<name>A0A5B8UBQ7_9ACTN</name>
<dbReference type="InterPro" id="IPR012727">
    <property type="entry name" value="Gly_oxidase_ThiO"/>
</dbReference>
<dbReference type="OrthoDB" id="3214401at2"/>
<dbReference type="SUPFAM" id="SSF51905">
    <property type="entry name" value="FAD/NAD(P)-binding domain"/>
    <property type="match status" value="1"/>
</dbReference>
<comment type="catalytic activity">
    <reaction evidence="4">
        <text>glycine + O2 + H2O = glyoxylate + H2O2 + NH4(+)</text>
        <dbReference type="Rhea" id="RHEA:11532"/>
        <dbReference type="ChEBI" id="CHEBI:15377"/>
        <dbReference type="ChEBI" id="CHEBI:15379"/>
        <dbReference type="ChEBI" id="CHEBI:16240"/>
        <dbReference type="ChEBI" id="CHEBI:28938"/>
        <dbReference type="ChEBI" id="CHEBI:36655"/>
        <dbReference type="ChEBI" id="CHEBI:57305"/>
        <dbReference type="EC" id="1.4.3.19"/>
    </reaction>
</comment>
<sequence>MRSEGVTTPFGNADVAVVGGGVIGLATAWRVRQRGLDVVVADRGDLGQGASRAAAGMLAPVAEADLQERELLAANLESARRWPAFAAELAEATGIDVGLRTCGTLLLGRDRDGAEHVDRERDARERLGLPVRRLLGSQARRLEPALAPGLRLALELPDDHAVEPARLVAALVRACTDSGVRLHPHTEVTDLAALPAERVVVAAGAWSAGLGPVPVRPVKGQALRLRDPAGPGLCDRVLRWGPPTPGYLVPRGDGRYYLGATMEERGFDTAVTALGVYELLREAGEVVPGLLELEIDEAFSGLRPGTPDNAPVIGPDPDDPRIVWATGHFRNGILLCPITADLVVGALTGEAPPGAFGRGRFGAERPAAAVQGGAP</sequence>
<dbReference type="AlphaFoldDB" id="A0A5B8UBQ7"/>
<evidence type="ECO:0000256" key="1">
    <source>
        <dbReference type="ARBA" id="ARBA00004948"/>
    </source>
</evidence>
<dbReference type="KEGG" id="bsol:FSW04_04680"/>
<proteinExistence type="predicted"/>
<dbReference type="Gene3D" id="3.30.9.10">
    <property type="entry name" value="D-Amino Acid Oxidase, subunit A, domain 2"/>
    <property type="match status" value="1"/>
</dbReference>
<dbReference type="EC" id="1.4.3.19" evidence="5"/>
<keyword evidence="2" id="KW-0784">Thiamine biosynthesis</keyword>
<evidence type="ECO:0000313" key="8">
    <source>
        <dbReference type="Proteomes" id="UP000321805"/>
    </source>
</evidence>
<keyword evidence="8" id="KW-1185">Reference proteome</keyword>
<dbReference type="UniPathway" id="UPA00060"/>